<name>A0AAU9DBB4_9BACT</name>
<reference evidence="3 4" key="1">
    <citation type="submission" date="2021-12" db="EMBL/GenBank/DDBJ databases">
        <title>Genome sequencing of bacteria with rrn-lacking chromosome and rrn-plasmid.</title>
        <authorList>
            <person name="Anda M."/>
            <person name="Iwasaki W."/>
        </authorList>
    </citation>
    <scope>NUCLEOTIDE SEQUENCE [LARGE SCALE GENOMIC DNA]</scope>
    <source>
        <strain evidence="3 4">DSM 100852</strain>
    </source>
</reference>
<dbReference type="KEGG" id="fax:FUAX_28230"/>
<gene>
    <name evidence="3" type="ORF">FUAX_28230</name>
</gene>
<keyword evidence="4" id="KW-1185">Reference proteome</keyword>
<keyword evidence="2" id="KW-1133">Transmembrane helix</keyword>
<feature type="coiled-coil region" evidence="1">
    <location>
        <begin position="127"/>
        <end position="181"/>
    </location>
</feature>
<dbReference type="EMBL" id="AP025314">
    <property type="protein sequence ID" value="BDD10391.1"/>
    <property type="molecule type" value="Genomic_DNA"/>
</dbReference>
<dbReference type="Proteomes" id="UP001348817">
    <property type="component" value="Chromosome"/>
</dbReference>
<organism evidence="3 4">
    <name type="scientific">Fulvitalea axinellae</name>
    <dbReference type="NCBI Taxonomy" id="1182444"/>
    <lineage>
        <taxon>Bacteria</taxon>
        <taxon>Pseudomonadati</taxon>
        <taxon>Bacteroidota</taxon>
        <taxon>Cytophagia</taxon>
        <taxon>Cytophagales</taxon>
        <taxon>Persicobacteraceae</taxon>
        <taxon>Fulvitalea</taxon>
    </lineage>
</organism>
<accession>A0AAU9DBB4</accession>
<evidence type="ECO:0000313" key="3">
    <source>
        <dbReference type="EMBL" id="BDD10391.1"/>
    </source>
</evidence>
<protein>
    <recommendedName>
        <fullName evidence="5">Anti-sigma factor</fullName>
    </recommendedName>
</protein>
<dbReference type="RefSeq" id="WP_338391950.1">
    <property type="nucleotide sequence ID" value="NZ_AP025314.1"/>
</dbReference>
<evidence type="ECO:0000256" key="1">
    <source>
        <dbReference type="SAM" id="Coils"/>
    </source>
</evidence>
<evidence type="ECO:0000313" key="4">
    <source>
        <dbReference type="Proteomes" id="UP001348817"/>
    </source>
</evidence>
<proteinExistence type="predicted"/>
<keyword evidence="2" id="KW-0812">Transmembrane</keyword>
<evidence type="ECO:0008006" key="5">
    <source>
        <dbReference type="Google" id="ProtNLM"/>
    </source>
</evidence>
<keyword evidence="1" id="KW-0175">Coiled coil</keyword>
<feature type="transmembrane region" description="Helical" evidence="2">
    <location>
        <begin position="58"/>
        <end position="76"/>
    </location>
</feature>
<sequence>MKYPNDETDKLKRFVSDNRDGFEEEFPEMDALWEKIDGQLPGPRLEVHRNTSRNGALWFWKVASVALALACGWLLYQQASSGRKDKPVLVAETEDKGISEMENYYVSQINQKKGAMLVLFEDSELSEEEIERELQVLDSAYNVLKRDWQDSKDERLQSAMVRNLKLRLEVLNRQIRLMSKNPKTKKDEEVSYI</sequence>
<dbReference type="AlphaFoldDB" id="A0AAU9DBB4"/>
<keyword evidence="2" id="KW-0472">Membrane</keyword>
<evidence type="ECO:0000256" key="2">
    <source>
        <dbReference type="SAM" id="Phobius"/>
    </source>
</evidence>